<dbReference type="Proteomes" id="UP001153618">
    <property type="component" value="Unassembled WGS sequence"/>
</dbReference>
<evidence type="ECO:0000313" key="1">
    <source>
        <dbReference type="EMBL" id="CAG7956124.1"/>
    </source>
</evidence>
<comment type="caution">
    <text evidence="1">The sequence shown here is derived from an EMBL/GenBank/DDBJ whole genome shotgun (WGS) entry which is preliminary data.</text>
</comment>
<protein>
    <recommendedName>
        <fullName evidence="3">Proteinase inhibitor I78</fullName>
    </recommendedName>
</protein>
<dbReference type="EMBL" id="CAJVOS010000007">
    <property type="protein sequence ID" value="CAG7956124.1"/>
    <property type="molecule type" value="Genomic_DNA"/>
</dbReference>
<proteinExistence type="predicted"/>
<dbReference type="PANTHER" id="PTHR39600">
    <property type="entry name" value="PEPTIDASE INHIBITOR I78 FAMILY PROTEIN"/>
    <property type="match status" value="1"/>
</dbReference>
<evidence type="ECO:0008006" key="3">
    <source>
        <dbReference type="Google" id="ProtNLM"/>
    </source>
</evidence>
<evidence type="ECO:0000313" key="2">
    <source>
        <dbReference type="Proteomes" id="UP001153618"/>
    </source>
</evidence>
<dbReference type="InterPro" id="IPR021719">
    <property type="entry name" value="Prot_inh_I78"/>
</dbReference>
<keyword evidence="2" id="KW-1185">Reference proteome</keyword>
<dbReference type="PANTHER" id="PTHR39600:SF1">
    <property type="entry name" value="PEPTIDASE INHIBITOR I78 FAMILY PROTEIN"/>
    <property type="match status" value="1"/>
</dbReference>
<dbReference type="OrthoDB" id="10013825at2759"/>
<sequence>MPLVVPGINSSMGDKPDWVTKLMGKTIGDNSNETSFAKQDLPQSHRVLKPGDMKTMDHDPNRLNIHVNEEGAVHDVNYG</sequence>
<accession>A0A9W4HB84</accession>
<gene>
    <name evidence="1" type="ORF">POLS_LOCUS616</name>
</gene>
<dbReference type="Gene3D" id="3.30.10.10">
    <property type="entry name" value="Trypsin Inhibitor V, subunit A"/>
    <property type="match status" value="1"/>
</dbReference>
<organism evidence="1 2">
    <name type="scientific">Penicillium olsonii</name>
    <dbReference type="NCBI Taxonomy" id="99116"/>
    <lineage>
        <taxon>Eukaryota</taxon>
        <taxon>Fungi</taxon>
        <taxon>Dikarya</taxon>
        <taxon>Ascomycota</taxon>
        <taxon>Pezizomycotina</taxon>
        <taxon>Eurotiomycetes</taxon>
        <taxon>Eurotiomycetidae</taxon>
        <taxon>Eurotiales</taxon>
        <taxon>Aspergillaceae</taxon>
        <taxon>Penicillium</taxon>
    </lineage>
</organism>
<reference evidence="1" key="1">
    <citation type="submission" date="2021-07" db="EMBL/GenBank/DDBJ databases">
        <authorList>
            <person name="Branca A.L. A."/>
        </authorList>
    </citation>
    <scope>NUCLEOTIDE SEQUENCE</scope>
</reference>
<name>A0A9W4HB84_PENOL</name>
<dbReference type="AlphaFoldDB" id="A0A9W4HB84"/>
<dbReference type="Pfam" id="PF11720">
    <property type="entry name" value="Inhibitor_I78"/>
    <property type="match status" value="1"/>
</dbReference>